<protein>
    <submittedName>
        <fullName evidence="2">Uncharacterized protein</fullName>
    </submittedName>
</protein>
<sequence>MKLSKLSFFLLFLHLFSSIIIGMILTGLILKLIIALIFFFLSGDFDFTQEDFLLCLKVGAMGGTIGGIGCCFIYYREYNPRK</sequence>
<organism evidence="2 3">
    <name type="scientific">Photorhabdus australis subsp. thailandensis</name>
    <dbReference type="NCBI Taxonomy" id="2805096"/>
    <lineage>
        <taxon>Bacteria</taxon>
        <taxon>Pseudomonadati</taxon>
        <taxon>Pseudomonadota</taxon>
        <taxon>Gammaproteobacteria</taxon>
        <taxon>Enterobacterales</taxon>
        <taxon>Morganellaceae</taxon>
        <taxon>Photorhabdus</taxon>
    </lineage>
</organism>
<dbReference type="AlphaFoldDB" id="A0A1C0U200"/>
<keyword evidence="3" id="KW-1185">Reference proteome</keyword>
<evidence type="ECO:0000313" key="3">
    <source>
        <dbReference type="Proteomes" id="UP000093476"/>
    </source>
</evidence>
<keyword evidence="1" id="KW-0812">Transmembrane</keyword>
<dbReference type="Proteomes" id="UP000093476">
    <property type="component" value="Unassembled WGS sequence"/>
</dbReference>
<keyword evidence="1" id="KW-0472">Membrane</keyword>
<dbReference type="EMBL" id="LOMY01000101">
    <property type="protein sequence ID" value="OCQ51967.1"/>
    <property type="molecule type" value="Genomic_DNA"/>
</dbReference>
<comment type="caution">
    <text evidence="2">The sequence shown here is derived from an EMBL/GenBank/DDBJ whole genome shotgun (WGS) entry which is preliminary data.</text>
</comment>
<proteinExistence type="predicted"/>
<name>A0A1C0U200_9GAMM</name>
<accession>A0A1C0U200</accession>
<evidence type="ECO:0000313" key="2">
    <source>
        <dbReference type="EMBL" id="OCQ51967.1"/>
    </source>
</evidence>
<evidence type="ECO:0000256" key="1">
    <source>
        <dbReference type="SAM" id="Phobius"/>
    </source>
</evidence>
<feature type="transmembrane region" description="Helical" evidence="1">
    <location>
        <begin position="52"/>
        <end position="75"/>
    </location>
</feature>
<dbReference type="RefSeq" id="WP_065823723.1">
    <property type="nucleotide sequence ID" value="NZ_CAWMQZ010000101.1"/>
</dbReference>
<keyword evidence="1" id="KW-1133">Transmembrane helix</keyword>
<gene>
    <name evidence="2" type="ORF">Ppb6_02858</name>
</gene>
<dbReference type="STRING" id="286156.Ppb6_02858"/>
<feature type="transmembrane region" description="Helical" evidence="1">
    <location>
        <begin position="7"/>
        <end position="40"/>
    </location>
</feature>
<reference evidence="2 3" key="1">
    <citation type="submission" date="2015-12" db="EMBL/GenBank/DDBJ databases">
        <title>Genome comparisons provide insights into the role of secondary metabolites in the pathogenic phase of the Photorhabdus life cycle.</title>
        <authorList>
            <person name="Tobias N.J."/>
            <person name="Mishra B."/>
            <person name="Gupta D.K."/>
            <person name="Thines M."/>
            <person name="Stinear T.P."/>
            <person name="Bode H.B."/>
        </authorList>
    </citation>
    <scope>NUCLEOTIDE SEQUENCE [LARGE SCALE GENOMIC DNA]</scope>
    <source>
        <strain evidence="2 3">PB68.1</strain>
    </source>
</reference>